<dbReference type="OrthoDB" id="7777592at2"/>
<gene>
    <name evidence="1" type="ORF">P73_2460</name>
</gene>
<evidence type="ECO:0000313" key="2">
    <source>
        <dbReference type="Proteomes" id="UP000031521"/>
    </source>
</evidence>
<dbReference type="KEGG" id="cid:P73_2460"/>
<accession>A0A0B5E1B3</accession>
<organism evidence="1 2">
    <name type="scientific">Celeribacter indicus</name>
    <dbReference type="NCBI Taxonomy" id="1208324"/>
    <lineage>
        <taxon>Bacteria</taxon>
        <taxon>Pseudomonadati</taxon>
        <taxon>Pseudomonadota</taxon>
        <taxon>Alphaproteobacteria</taxon>
        <taxon>Rhodobacterales</taxon>
        <taxon>Roseobacteraceae</taxon>
        <taxon>Celeribacter</taxon>
    </lineage>
</organism>
<sequence>MNFTDLDDVLALKPKGVFRVENVRGRTIITVNRPGELEEIILCLSPGHANQVRMALSDQGLTGLVAEAL</sequence>
<dbReference type="EMBL" id="CP004393">
    <property type="protein sequence ID" value="AJE47175.1"/>
    <property type="molecule type" value="Genomic_DNA"/>
</dbReference>
<protein>
    <submittedName>
        <fullName evidence="1">Uncharacterized protein</fullName>
    </submittedName>
</protein>
<name>A0A0B5E1B3_9RHOB</name>
<dbReference type="STRING" id="1208324.P73_2460"/>
<proteinExistence type="predicted"/>
<dbReference type="AlphaFoldDB" id="A0A0B5E1B3"/>
<dbReference type="HOGENOM" id="CLU_2768264_0_0_5"/>
<reference evidence="1 2" key="1">
    <citation type="journal article" date="2014" name="Int. J. Syst. Evol. Microbiol.">
        <title>Celeribacter indicus sp. nov., a polycyclic aromatic hydrocarbon-degrading bacterium from deep-sea sediment and reclassification of Huaishuia halophila as Celeribacter halophilus comb. nov.</title>
        <authorList>
            <person name="Lai Q."/>
            <person name="Cao J."/>
            <person name="Yuan J."/>
            <person name="Li F."/>
            <person name="Shao Z."/>
        </authorList>
    </citation>
    <scope>NUCLEOTIDE SEQUENCE [LARGE SCALE GENOMIC DNA]</scope>
    <source>
        <strain evidence="1">P73</strain>
    </source>
</reference>
<keyword evidence="2" id="KW-1185">Reference proteome</keyword>
<evidence type="ECO:0000313" key="1">
    <source>
        <dbReference type="EMBL" id="AJE47175.1"/>
    </source>
</evidence>
<dbReference type="Proteomes" id="UP000031521">
    <property type="component" value="Chromosome"/>
</dbReference>
<dbReference type="RefSeq" id="WP_043869793.1">
    <property type="nucleotide sequence ID" value="NZ_CP004393.1"/>
</dbReference>